<feature type="domain" description="Ppx/GppA phosphatase N-terminal" evidence="1">
    <location>
        <begin position="35"/>
        <end position="305"/>
    </location>
</feature>
<organism evidence="2 3">
    <name type="scientific">Novosphingobium olei</name>
    <dbReference type="NCBI Taxonomy" id="2728851"/>
    <lineage>
        <taxon>Bacteria</taxon>
        <taxon>Pseudomonadati</taxon>
        <taxon>Pseudomonadota</taxon>
        <taxon>Alphaproteobacteria</taxon>
        <taxon>Sphingomonadales</taxon>
        <taxon>Sphingomonadaceae</taxon>
        <taxon>Novosphingobium</taxon>
    </lineage>
</organism>
<dbReference type="Gene3D" id="3.30.420.150">
    <property type="entry name" value="Exopolyphosphatase. Domain 2"/>
    <property type="match status" value="1"/>
</dbReference>
<dbReference type="AlphaFoldDB" id="A0A7Y0GAY1"/>
<dbReference type="PANTHER" id="PTHR30005">
    <property type="entry name" value="EXOPOLYPHOSPHATASE"/>
    <property type="match status" value="1"/>
</dbReference>
<dbReference type="Gene3D" id="1.10.3210.10">
    <property type="entry name" value="Hypothetical protein af1432"/>
    <property type="match status" value="1"/>
</dbReference>
<evidence type="ECO:0000313" key="3">
    <source>
        <dbReference type="Proteomes" id="UP000583556"/>
    </source>
</evidence>
<dbReference type="Pfam" id="PF02541">
    <property type="entry name" value="Ppx-GppA"/>
    <property type="match status" value="1"/>
</dbReference>
<name>A0A7Y0GAY1_9SPHN</name>
<dbReference type="CDD" id="cd24052">
    <property type="entry name" value="ASKHA_NBD_HpPPX-GppA-like"/>
    <property type="match status" value="1"/>
</dbReference>
<dbReference type="GO" id="GO:0016462">
    <property type="term" value="F:pyrophosphatase activity"/>
    <property type="evidence" value="ECO:0007669"/>
    <property type="project" value="TreeGrafter"/>
</dbReference>
<protein>
    <submittedName>
        <fullName evidence="2">Ppx/GppA family phosphatase</fullName>
    </submittedName>
</protein>
<comment type="caution">
    <text evidence="2">The sequence shown here is derived from an EMBL/GenBank/DDBJ whole genome shotgun (WGS) entry which is preliminary data.</text>
</comment>
<dbReference type="InterPro" id="IPR003695">
    <property type="entry name" value="Ppx_GppA_N"/>
</dbReference>
<dbReference type="InterPro" id="IPR050273">
    <property type="entry name" value="GppA/Ppx_hydrolase"/>
</dbReference>
<reference evidence="2 3" key="1">
    <citation type="submission" date="2020-04" db="EMBL/GenBank/DDBJ databases">
        <title>Novosphingobium sp. TW-4 isolated from soil.</title>
        <authorList>
            <person name="Dahal R.H."/>
            <person name="Chaudhary D.K."/>
        </authorList>
    </citation>
    <scope>NUCLEOTIDE SEQUENCE [LARGE SCALE GENOMIC DNA]</scope>
    <source>
        <strain evidence="2 3">TW-4</strain>
    </source>
</reference>
<dbReference type="PANTHER" id="PTHR30005:SF0">
    <property type="entry name" value="RETROGRADE REGULATION PROTEIN 2"/>
    <property type="match status" value="1"/>
</dbReference>
<gene>
    <name evidence="2" type="ORF">HHL27_10475</name>
</gene>
<dbReference type="Gene3D" id="3.30.420.40">
    <property type="match status" value="1"/>
</dbReference>
<sequence length="493" mass="52263">MATNRKKPIVVPPRATIDIGSNTVRLVIYGGPARAPAVLHNEKVTARLGKAVAETGLLSEKARNAALASLRRYRALLRLKGVEQIEVVATAAVRDAANGQEFLAAVEAMGFAPRLLSGEEEAVTSAHGVIGAFPQAKGVVGDLGGGSLELVDIENGQCRHGISMPLGTLRLPALRAEGEVAFARKVAKALTKADWQVEPGSTLYLVGGSLRAFARYAMDHAGWPIDDPHGFAIDAAAADKLARPLARVSPESLAPIANVSASRLAGLPDAAALISVLVKTLQPSRLVFSAWGLREGLLWEAMPAHVRSQDPLVAGIADFVRDEGISPGTATMVAGWTASASLSDGAERRERLRLSAIMLCLASAMVEPNLRPDLARDWALRKRWIGASARDRAMLAAALVANTGKTELPQDLLRIASEEQLREAVAWGLATRLCRRFSGCTAQGLTGSSLHAEGDRLILTVSDEIAALVNDGTERDLRALANFMALKPEIRIG</sequence>
<proteinExistence type="predicted"/>
<dbReference type="RefSeq" id="WP_169493363.1">
    <property type="nucleotide sequence ID" value="NZ_JABBGM010000004.1"/>
</dbReference>
<accession>A0A7Y0GAY1</accession>
<evidence type="ECO:0000259" key="1">
    <source>
        <dbReference type="Pfam" id="PF02541"/>
    </source>
</evidence>
<keyword evidence="3" id="KW-1185">Reference proteome</keyword>
<dbReference type="Proteomes" id="UP000583556">
    <property type="component" value="Unassembled WGS sequence"/>
</dbReference>
<dbReference type="SUPFAM" id="SSF53067">
    <property type="entry name" value="Actin-like ATPase domain"/>
    <property type="match status" value="2"/>
</dbReference>
<dbReference type="EMBL" id="JABBGM010000004">
    <property type="protein sequence ID" value="NML94087.1"/>
    <property type="molecule type" value="Genomic_DNA"/>
</dbReference>
<evidence type="ECO:0000313" key="2">
    <source>
        <dbReference type="EMBL" id="NML94087.1"/>
    </source>
</evidence>
<dbReference type="InterPro" id="IPR043129">
    <property type="entry name" value="ATPase_NBD"/>
</dbReference>